<dbReference type="InterPro" id="IPR036977">
    <property type="entry name" value="DNA_primase_Znf_CHC2"/>
</dbReference>
<evidence type="ECO:0000313" key="18">
    <source>
        <dbReference type="Proteomes" id="UP000320496"/>
    </source>
</evidence>
<dbReference type="GO" id="GO:0003677">
    <property type="term" value="F:DNA binding"/>
    <property type="evidence" value="ECO:0007669"/>
    <property type="project" value="UniProtKB-KW"/>
</dbReference>
<evidence type="ECO:0000256" key="3">
    <source>
        <dbReference type="ARBA" id="ARBA00022679"/>
    </source>
</evidence>
<keyword evidence="11 12" id="KW-0804">Transcription</keyword>
<dbReference type="Gene3D" id="3.40.1360.10">
    <property type="match status" value="1"/>
</dbReference>
<keyword evidence="2 12" id="KW-0639">Primosome</keyword>
<evidence type="ECO:0000256" key="15">
    <source>
        <dbReference type="SAM" id="MobiDB-lite"/>
    </source>
</evidence>
<keyword evidence="10 12" id="KW-0238">DNA-binding</keyword>
<evidence type="ECO:0000256" key="9">
    <source>
        <dbReference type="ARBA" id="ARBA00022842"/>
    </source>
</evidence>
<dbReference type="KEGG" id="mri:Mal4_43100"/>
<dbReference type="Pfam" id="PF01807">
    <property type="entry name" value="Zn_ribbon_DnaG"/>
    <property type="match status" value="1"/>
</dbReference>
<evidence type="ECO:0000256" key="12">
    <source>
        <dbReference type="HAMAP-Rule" id="MF_00974"/>
    </source>
</evidence>
<keyword evidence="18" id="KW-1185">Reference proteome</keyword>
<dbReference type="SMART" id="SM00400">
    <property type="entry name" value="ZnF_CHCC"/>
    <property type="match status" value="1"/>
</dbReference>
<evidence type="ECO:0000256" key="5">
    <source>
        <dbReference type="ARBA" id="ARBA00022705"/>
    </source>
</evidence>
<dbReference type="GO" id="GO:1990077">
    <property type="term" value="C:primosome complex"/>
    <property type="evidence" value="ECO:0007669"/>
    <property type="project" value="UniProtKB-KW"/>
</dbReference>
<dbReference type="EC" id="2.7.7.101" evidence="12"/>
<dbReference type="GO" id="GO:0006269">
    <property type="term" value="P:DNA replication, synthesis of primer"/>
    <property type="evidence" value="ECO:0007669"/>
    <property type="project" value="UniProtKB-UniRule"/>
</dbReference>
<dbReference type="GO" id="GO:0008270">
    <property type="term" value="F:zinc ion binding"/>
    <property type="evidence" value="ECO:0007669"/>
    <property type="project" value="UniProtKB-UniRule"/>
</dbReference>
<keyword evidence="7 12" id="KW-0863">Zinc-finger</keyword>
<evidence type="ECO:0000256" key="4">
    <source>
        <dbReference type="ARBA" id="ARBA00022695"/>
    </source>
</evidence>
<dbReference type="RefSeq" id="WP_197443663.1">
    <property type="nucleotide sequence ID" value="NZ_CP036275.1"/>
</dbReference>
<accession>A0A517ZBS9</accession>
<dbReference type="PANTHER" id="PTHR30313:SF2">
    <property type="entry name" value="DNA PRIMASE"/>
    <property type="match status" value="1"/>
</dbReference>
<dbReference type="Proteomes" id="UP000320496">
    <property type="component" value="Chromosome"/>
</dbReference>
<comment type="function">
    <text evidence="12 13">RNA polymerase that catalyzes the synthesis of short RNA molecules used as primers for DNA polymerase during DNA replication.</text>
</comment>
<evidence type="ECO:0000259" key="16">
    <source>
        <dbReference type="PROSITE" id="PS50880"/>
    </source>
</evidence>
<proteinExistence type="inferred from homology"/>
<dbReference type="SUPFAM" id="SSF56731">
    <property type="entry name" value="DNA primase core"/>
    <property type="match status" value="1"/>
</dbReference>
<dbReference type="GO" id="GO:0005737">
    <property type="term" value="C:cytoplasm"/>
    <property type="evidence" value="ECO:0007669"/>
    <property type="project" value="TreeGrafter"/>
</dbReference>
<sequence>MSAEFPNDFKETVRAQTDIVQLIGESIALSSRSGGREMVGLCPFHDDHNPSMRVYPERQTFRCWVCQTGGDCFTFVMEHDKLSFREALELLAQRANIPIPRSNRSGPSTTVDEKAALLEALAWACAQFHTALLELPEAEPARQYLRQRGYTAETVRKFRLGYHPDDWQWLLHRARGKFTEEQLLTARLIARSERGRLYDYFRGRVLFPILNERAQPVAFGGRILPGADGDQAKYFNSPESPVFHKSRLVYGLSHARDAIRDSKTAVVVEGYTDCITCHQAGLNNVVGTLGTALTEQHVTTIKRFAPKVVLIYDGDDAGQMAAERAVERFLAQDVDLRILTLPGGQDPADYLGEHGVDALQGLVSAAPEAWEYKMRSVWGRVDIGTIAGRQRVLEEMIELLACIPEMAQNVRESLLIADLSTRLSVAEHQVREQLRELRSRPTRRHREPDQPRPQVAADAMRLLKGNLTRSDRLELELLENIFVRGDLAARVRDEVPLEWIQNTRLRELLAACYRLLDEGRVPEFDAVMLTLEDPDLKRLAVWVDEGLHAKNVHGRVDGGEQESPDGCPSFLRRSIDNLKWRRDEESNGRIALQLSAQREGTPTLDEQAEDLLRQATEFHQRRATKRAPLSN</sequence>
<evidence type="ECO:0000256" key="8">
    <source>
        <dbReference type="ARBA" id="ARBA00022833"/>
    </source>
</evidence>
<evidence type="ECO:0000256" key="2">
    <source>
        <dbReference type="ARBA" id="ARBA00022515"/>
    </source>
</evidence>
<dbReference type="InterPro" id="IPR034151">
    <property type="entry name" value="TOPRIM_DnaG_bac"/>
</dbReference>
<feature type="region of interest" description="Disordered" evidence="15">
    <location>
        <begin position="434"/>
        <end position="454"/>
    </location>
</feature>
<comment type="domain">
    <text evidence="12">Contains an N-terminal zinc-binding domain, a central core domain that contains the primase activity, and a C-terminal DnaB-binding domain.</text>
</comment>
<evidence type="ECO:0000256" key="11">
    <source>
        <dbReference type="ARBA" id="ARBA00023163"/>
    </source>
</evidence>
<gene>
    <name evidence="12 17" type="primary">dnaG</name>
    <name evidence="17" type="ORF">Mal4_43100</name>
</gene>
<dbReference type="SMART" id="SM00493">
    <property type="entry name" value="TOPRIM"/>
    <property type="match status" value="1"/>
</dbReference>
<dbReference type="InterPro" id="IPR037068">
    <property type="entry name" value="DNA_primase_core_N_sf"/>
</dbReference>
<dbReference type="Gene3D" id="3.90.580.10">
    <property type="entry name" value="Zinc finger, CHC2-type domain"/>
    <property type="match status" value="1"/>
</dbReference>
<dbReference type="NCBIfam" id="TIGR01391">
    <property type="entry name" value="dnaG"/>
    <property type="match status" value="1"/>
</dbReference>
<dbReference type="GO" id="GO:0003899">
    <property type="term" value="F:DNA-directed RNA polymerase activity"/>
    <property type="evidence" value="ECO:0007669"/>
    <property type="project" value="UniProtKB-UniRule"/>
</dbReference>
<dbReference type="PROSITE" id="PS50880">
    <property type="entry name" value="TOPRIM"/>
    <property type="match status" value="1"/>
</dbReference>
<evidence type="ECO:0000256" key="10">
    <source>
        <dbReference type="ARBA" id="ARBA00023125"/>
    </source>
</evidence>
<keyword evidence="9" id="KW-0460">Magnesium</keyword>
<protein>
    <recommendedName>
        <fullName evidence="12 13">DNA primase</fullName>
        <ecNumber evidence="12">2.7.7.101</ecNumber>
    </recommendedName>
</protein>
<dbReference type="GO" id="GO:0000428">
    <property type="term" value="C:DNA-directed RNA polymerase complex"/>
    <property type="evidence" value="ECO:0007669"/>
    <property type="project" value="UniProtKB-KW"/>
</dbReference>
<evidence type="ECO:0000256" key="7">
    <source>
        <dbReference type="ARBA" id="ARBA00022771"/>
    </source>
</evidence>
<dbReference type="Gene3D" id="3.90.980.10">
    <property type="entry name" value="DNA primase, catalytic core, N-terminal domain"/>
    <property type="match status" value="1"/>
</dbReference>
<evidence type="ECO:0000256" key="13">
    <source>
        <dbReference type="PIRNR" id="PIRNR002811"/>
    </source>
</evidence>
<name>A0A517ZBS9_9PLAN</name>
<dbReference type="Pfam" id="PF13155">
    <property type="entry name" value="Toprim_2"/>
    <property type="match status" value="1"/>
</dbReference>
<keyword evidence="5 12" id="KW-0235">DNA replication</keyword>
<dbReference type="SUPFAM" id="SSF57783">
    <property type="entry name" value="Zinc beta-ribbon"/>
    <property type="match status" value="1"/>
</dbReference>
<comment type="catalytic activity">
    <reaction evidence="12">
        <text>ssDNA + n NTP = ssDNA/pppN(pN)n-1 hybrid + (n-1) diphosphate.</text>
        <dbReference type="EC" id="2.7.7.101"/>
    </reaction>
</comment>
<keyword evidence="8 12" id="KW-0862">Zinc</keyword>
<dbReference type="InterPro" id="IPR006295">
    <property type="entry name" value="DNA_primase_DnaG"/>
</dbReference>
<evidence type="ECO:0000256" key="1">
    <source>
        <dbReference type="ARBA" id="ARBA00022478"/>
    </source>
</evidence>
<dbReference type="CDD" id="cd03364">
    <property type="entry name" value="TOPRIM_DnaG_primases"/>
    <property type="match status" value="1"/>
</dbReference>
<dbReference type="EMBL" id="CP036275">
    <property type="protein sequence ID" value="QDU39956.1"/>
    <property type="molecule type" value="Genomic_DNA"/>
</dbReference>
<evidence type="ECO:0000313" key="17">
    <source>
        <dbReference type="EMBL" id="QDU39956.1"/>
    </source>
</evidence>
<evidence type="ECO:0000256" key="6">
    <source>
        <dbReference type="ARBA" id="ARBA00022723"/>
    </source>
</evidence>
<dbReference type="InterPro" id="IPR050219">
    <property type="entry name" value="DnaG_primase"/>
</dbReference>
<dbReference type="InterPro" id="IPR006171">
    <property type="entry name" value="TOPRIM_dom"/>
</dbReference>
<keyword evidence="6 12" id="KW-0479">Metal-binding</keyword>
<dbReference type="InterPro" id="IPR019475">
    <property type="entry name" value="DNA_primase_DnaB-bd"/>
</dbReference>
<keyword evidence="3 12" id="KW-0808">Transferase</keyword>
<dbReference type="PIRSF" id="PIRSF002811">
    <property type="entry name" value="DnaG"/>
    <property type="match status" value="1"/>
</dbReference>
<dbReference type="InterPro" id="IPR002694">
    <property type="entry name" value="Znf_CHC2"/>
</dbReference>
<dbReference type="Pfam" id="PF08275">
    <property type="entry name" value="DNAG_N"/>
    <property type="match status" value="1"/>
</dbReference>
<dbReference type="PANTHER" id="PTHR30313">
    <property type="entry name" value="DNA PRIMASE"/>
    <property type="match status" value="1"/>
</dbReference>
<keyword evidence="1 12" id="KW-0240">DNA-directed RNA polymerase</keyword>
<comment type="subunit">
    <text evidence="12">Monomer. Interacts with DnaB.</text>
</comment>
<organism evidence="17 18">
    <name type="scientific">Maioricimonas rarisocia</name>
    <dbReference type="NCBI Taxonomy" id="2528026"/>
    <lineage>
        <taxon>Bacteria</taxon>
        <taxon>Pseudomonadati</taxon>
        <taxon>Planctomycetota</taxon>
        <taxon>Planctomycetia</taxon>
        <taxon>Planctomycetales</taxon>
        <taxon>Planctomycetaceae</taxon>
        <taxon>Maioricimonas</taxon>
    </lineage>
</organism>
<keyword evidence="4 12" id="KW-0548">Nucleotidyltransferase</keyword>
<dbReference type="InterPro" id="IPR030846">
    <property type="entry name" value="DnaG_bac"/>
</dbReference>
<dbReference type="Pfam" id="PF10410">
    <property type="entry name" value="DnaB_bind"/>
    <property type="match status" value="1"/>
</dbReference>
<dbReference type="HAMAP" id="MF_00974">
    <property type="entry name" value="DNA_primase_DnaG"/>
    <property type="match status" value="1"/>
</dbReference>
<evidence type="ECO:0000256" key="14">
    <source>
        <dbReference type="PIRSR" id="PIRSR002811-1"/>
    </source>
</evidence>
<reference evidence="17 18" key="1">
    <citation type="submission" date="2019-02" db="EMBL/GenBank/DDBJ databases">
        <title>Deep-cultivation of Planctomycetes and their phenomic and genomic characterization uncovers novel biology.</title>
        <authorList>
            <person name="Wiegand S."/>
            <person name="Jogler M."/>
            <person name="Boedeker C."/>
            <person name="Pinto D."/>
            <person name="Vollmers J."/>
            <person name="Rivas-Marin E."/>
            <person name="Kohn T."/>
            <person name="Peeters S.H."/>
            <person name="Heuer A."/>
            <person name="Rast P."/>
            <person name="Oberbeckmann S."/>
            <person name="Bunk B."/>
            <person name="Jeske O."/>
            <person name="Meyerdierks A."/>
            <person name="Storesund J.E."/>
            <person name="Kallscheuer N."/>
            <person name="Luecker S."/>
            <person name="Lage O.M."/>
            <person name="Pohl T."/>
            <person name="Merkel B.J."/>
            <person name="Hornburger P."/>
            <person name="Mueller R.-W."/>
            <person name="Bruemmer F."/>
            <person name="Labrenz M."/>
            <person name="Spormann A.M."/>
            <person name="Op den Camp H."/>
            <person name="Overmann J."/>
            <person name="Amann R."/>
            <person name="Jetten M.S.M."/>
            <person name="Mascher T."/>
            <person name="Medema M.H."/>
            <person name="Devos D.P."/>
            <person name="Kaster A.-K."/>
            <person name="Ovreas L."/>
            <person name="Rohde M."/>
            <person name="Galperin M.Y."/>
            <person name="Jogler C."/>
        </authorList>
    </citation>
    <scope>NUCLEOTIDE SEQUENCE [LARGE SCALE GENOMIC DNA]</scope>
    <source>
        <strain evidence="17 18">Mal4</strain>
    </source>
</reference>
<dbReference type="InterPro" id="IPR013264">
    <property type="entry name" value="DNAG_N"/>
</dbReference>
<feature type="zinc finger region" description="CHC2-type" evidence="12 14">
    <location>
        <begin position="42"/>
        <end position="66"/>
    </location>
</feature>
<comment type="similarity">
    <text evidence="12 13">Belongs to the DnaG primase family.</text>
</comment>
<comment type="cofactor">
    <cofactor evidence="12 13 14">
        <name>Zn(2+)</name>
        <dbReference type="ChEBI" id="CHEBI:29105"/>
    </cofactor>
    <text evidence="12 13 14">Binds 1 zinc ion per monomer.</text>
</comment>
<feature type="domain" description="Toprim" evidence="16">
    <location>
        <begin position="263"/>
        <end position="344"/>
    </location>
</feature>
<dbReference type="AlphaFoldDB" id="A0A517ZBS9"/>